<dbReference type="InterPro" id="IPR036641">
    <property type="entry name" value="HPT_dom_sf"/>
</dbReference>
<name>A0A7J6X7S8_THATH</name>
<sequence>VGAQRVTLASVNMIAASEAMNKERCIEAFSMIYNEYCCVKVKFDCIIKMERKIPIFNAQQQ</sequence>
<dbReference type="OrthoDB" id="591185at2759"/>
<evidence type="ECO:0000313" key="1">
    <source>
        <dbReference type="EMBL" id="KAF5204620.1"/>
    </source>
</evidence>
<evidence type="ECO:0000313" key="2">
    <source>
        <dbReference type="Proteomes" id="UP000554482"/>
    </source>
</evidence>
<dbReference type="AlphaFoldDB" id="A0A7J6X7S8"/>
<dbReference type="Gene3D" id="1.20.120.160">
    <property type="entry name" value="HPT domain"/>
    <property type="match status" value="1"/>
</dbReference>
<dbReference type="EMBL" id="JABWDY010005209">
    <property type="protein sequence ID" value="KAF5204620.1"/>
    <property type="molecule type" value="Genomic_DNA"/>
</dbReference>
<gene>
    <name evidence="1" type="ORF">FRX31_005793</name>
</gene>
<dbReference type="GO" id="GO:0000160">
    <property type="term" value="P:phosphorelay signal transduction system"/>
    <property type="evidence" value="ECO:0007669"/>
    <property type="project" value="InterPro"/>
</dbReference>
<organism evidence="1 2">
    <name type="scientific">Thalictrum thalictroides</name>
    <name type="common">Rue-anemone</name>
    <name type="synonym">Anemone thalictroides</name>
    <dbReference type="NCBI Taxonomy" id="46969"/>
    <lineage>
        <taxon>Eukaryota</taxon>
        <taxon>Viridiplantae</taxon>
        <taxon>Streptophyta</taxon>
        <taxon>Embryophyta</taxon>
        <taxon>Tracheophyta</taxon>
        <taxon>Spermatophyta</taxon>
        <taxon>Magnoliopsida</taxon>
        <taxon>Ranunculales</taxon>
        <taxon>Ranunculaceae</taxon>
        <taxon>Thalictroideae</taxon>
        <taxon>Thalictrum</taxon>
    </lineage>
</organism>
<comment type="caution">
    <text evidence="1">The sequence shown here is derived from an EMBL/GenBank/DDBJ whole genome shotgun (WGS) entry which is preliminary data.</text>
</comment>
<feature type="non-terminal residue" evidence="1">
    <location>
        <position position="1"/>
    </location>
</feature>
<proteinExistence type="predicted"/>
<keyword evidence="2" id="KW-1185">Reference proteome</keyword>
<dbReference type="Proteomes" id="UP000554482">
    <property type="component" value="Unassembled WGS sequence"/>
</dbReference>
<accession>A0A7J6X7S8</accession>
<reference evidence="1 2" key="1">
    <citation type="submission" date="2020-06" db="EMBL/GenBank/DDBJ databases">
        <title>Transcriptomic and genomic resources for Thalictrum thalictroides and T. hernandezii: Facilitating candidate gene discovery in an emerging model plant lineage.</title>
        <authorList>
            <person name="Arias T."/>
            <person name="Riano-Pachon D.M."/>
            <person name="Di Stilio V.S."/>
        </authorList>
    </citation>
    <scope>NUCLEOTIDE SEQUENCE [LARGE SCALE GENOMIC DNA]</scope>
    <source>
        <strain evidence="2">cv. WT478/WT964</strain>
        <tissue evidence="1">Leaves</tissue>
    </source>
</reference>
<protein>
    <submittedName>
        <fullName evidence="1">Uncharacterized protein</fullName>
    </submittedName>
</protein>